<evidence type="ECO:0000313" key="1">
    <source>
        <dbReference type="EMBL" id="RKO72101.1"/>
    </source>
</evidence>
<organism evidence="1 2">
    <name type="scientific">Sphingobacterium puteale</name>
    <dbReference type="NCBI Taxonomy" id="2420510"/>
    <lineage>
        <taxon>Bacteria</taxon>
        <taxon>Pseudomonadati</taxon>
        <taxon>Bacteroidota</taxon>
        <taxon>Sphingobacteriia</taxon>
        <taxon>Sphingobacteriales</taxon>
        <taxon>Sphingobacteriaceae</taxon>
        <taxon>Sphingobacterium</taxon>
    </lineage>
</organism>
<keyword evidence="2" id="KW-1185">Reference proteome</keyword>
<dbReference type="Gene3D" id="3.80.10.10">
    <property type="entry name" value="Ribonuclease Inhibitor"/>
    <property type="match status" value="1"/>
</dbReference>
<dbReference type="Proteomes" id="UP000282423">
    <property type="component" value="Unassembled WGS sequence"/>
</dbReference>
<accession>A0A420W0K6</accession>
<comment type="caution">
    <text evidence="1">The sequence shown here is derived from an EMBL/GenBank/DDBJ whole genome shotgun (WGS) entry which is preliminary data.</text>
</comment>
<dbReference type="RefSeq" id="WP_121123142.1">
    <property type="nucleotide sequence ID" value="NZ_RBWS01000006.1"/>
</dbReference>
<dbReference type="InterPro" id="IPR032675">
    <property type="entry name" value="LRR_dom_sf"/>
</dbReference>
<dbReference type="OrthoDB" id="1148926at2"/>
<evidence type="ECO:0008006" key="3">
    <source>
        <dbReference type="Google" id="ProtNLM"/>
    </source>
</evidence>
<dbReference type="AlphaFoldDB" id="A0A420W0K6"/>
<dbReference type="SUPFAM" id="SSF52058">
    <property type="entry name" value="L domain-like"/>
    <property type="match status" value="1"/>
</dbReference>
<protein>
    <recommendedName>
        <fullName evidence="3">Leucine-rich repeat domain-containing protein</fullName>
    </recommendedName>
</protein>
<gene>
    <name evidence="1" type="ORF">D7322_08375</name>
</gene>
<name>A0A420W0K6_9SPHI</name>
<reference evidence="1 2" key="1">
    <citation type="submission" date="2018-10" db="EMBL/GenBank/DDBJ databases">
        <title>Sphingobacterium sp. M05W1-28.</title>
        <authorList>
            <person name="Cai H."/>
        </authorList>
    </citation>
    <scope>NUCLEOTIDE SEQUENCE [LARGE SCALE GENOMIC DNA]</scope>
    <source>
        <strain evidence="1 2">M05W1-28</strain>
    </source>
</reference>
<dbReference type="EMBL" id="RBWS01000006">
    <property type="protein sequence ID" value="RKO72101.1"/>
    <property type="molecule type" value="Genomic_DNA"/>
</dbReference>
<sequence>MHQLFLCQFKGEEYLSISTLEEVMAIVERYKPENWPEFEKYLRRDDPPGYNEYFAKLYDGGLPFDKRNLKSLTIDRYKDKALDNLLFEQLQHFQFQKIIFSESLLDVELPKNVLEVRQLFCNGKSTKGTIDLGKYRMLEEIHILDFNKSIRFENQSNSVKHITLWYFNPTSRSIESIVDTFPNVEEILIHHTNVQSLEGIEKLKNLKKLKISYGRNLQSVKDVNECEHIEMVIFNNCRKIDDFEQVEKSPDRTVLHTRLPG</sequence>
<evidence type="ECO:0000313" key="2">
    <source>
        <dbReference type="Proteomes" id="UP000282423"/>
    </source>
</evidence>
<proteinExistence type="predicted"/>